<feature type="region of interest" description="Disordered" evidence="1">
    <location>
        <begin position="56"/>
        <end position="92"/>
    </location>
</feature>
<feature type="transmembrane region" description="Helical" evidence="2">
    <location>
        <begin position="432"/>
        <end position="453"/>
    </location>
</feature>
<keyword evidence="3" id="KW-0732">Signal</keyword>
<gene>
    <name evidence="4" type="ORF">NQ315_007722</name>
</gene>
<sequence length="482" mass="54512">MSLNYLLLVFLLNSIYISNSVSGEDGITTTRIYDLDVPGARPIRIVEGENLWKSNKNPTLRPTSRFEHRSFTTDTASTNLNNPISDEEEDNSAEFTHSALKDFLNSYADKVAKEKHRDRDTASDEDKEGKKSWSLLNTREHNHPYEDKKGWVTLEPVPWSLSKISKWQSKSTTTERPWGGHYFDKRPANDVEYSLDRVSSWNKPPLESNYHYNRPEIDENNYQSYYPDEDKPTFPKPSAVYGQTVHLHTSTGFQKHPVKPINHHKHNCNQHEHDGNVGIITDGRPPNFPPPSYGYENRRTGTELQPEPHPHMGEGEWVLLSTTKGYKAPKNRQRSLDINPQAIGTHQAVSLTVLPPLKGSKVNMTTSHGGLLQVDSTFETVEQAQKKFVKLQKMKDTKVKRPIAQKKRRPTKELTSSTIATIPRSTPPDSSAVLAAVGAGMIPATMAMLVPIAMNGRKRRRRSARFDNGGSSVQITLPRYLL</sequence>
<comment type="caution">
    <text evidence="4">The sequence shown here is derived from an EMBL/GenBank/DDBJ whole genome shotgun (WGS) entry which is preliminary data.</text>
</comment>
<feature type="compositionally biased region" description="Basic and acidic residues" evidence="1">
    <location>
        <begin position="113"/>
        <end position="131"/>
    </location>
</feature>
<proteinExistence type="predicted"/>
<evidence type="ECO:0000313" key="4">
    <source>
        <dbReference type="EMBL" id="KAJ8922689.1"/>
    </source>
</evidence>
<organism evidence="4 5">
    <name type="scientific">Exocentrus adspersus</name>
    <dbReference type="NCBI Taxonomy" id="1586481"/>
    <lineage>
        <taxon>Eukaryota</taxon>
        <taxon>Metazoa</taxon>
        <taxon>Ecdysozoa</taxon>
        <taxon>Arthropoda</taxon>
        <taxon>Hexapoda</taxon>
        <taxon>Insecta</taxon>
        <taxon>Pterygota</taxon>
        <taxon>Neoptera</taxon>
        <taxon>Endopterygota</taxon>
        <taxon>Coleoptera</taxon>
        <taxon>Polyphaga</taxon>
        <taxon>Cucujiformia</taxon>
        <taxon>Chrysomeloidea</taxon>
        <taxon>Cerambycidae</taxon>
        <taxon>Lamiinae</taxon>
        <taxon>Acanthocinini</taxon>
        <taxon>Exocentrus</taxon>
    </lineage>
</organism>
<feature type="chain" id="PRO_5043911330" evidence="3">
    <location>
        <begin position="24"/>
        <end position="482"/>
    </location>
</feature>
<dbReference type="AlphaFoldDB" id="A0AAV8W849"/>
<feature type="signal peptide" evidence="3">
    <location>
        <begin position="1"/>
        <end position="23"/>
    </location>
</feature>
<keyword evidence="2" id="KW-1133">Transmembrane helix</keyword>
<feature type="region of interest" description="Disordered" evidence="1">
    <location>
        <begin position="399"/>
        <end position="427"/>
    </location>
</feature>
<feature type="compositionally biased region" description="Polar residues" evidence="1">
    <location>
        <begin position="72"/>
        <end position="84"/>
    </location>
</feature>
<dbReference type="Proteomes" id="UP001159042">
    <property type="component" value="Unassembled WGS sequence"/>
</dbReference>
<accession>A0AAV8W849</accession>
<feature type="region of interest" description="Disordered" evidence="1">
    <location>
        <begin position="113"/>
        <end position="135"/>
    </location>
</feature>
<evidence type="ECO:0000256" key="3">
    <source>
        <dbReference type="SAM" id="SignalP"/>
    </source>
</evidence>
<dbReference type="EMBL" id="JANEYG010000006">
    <property type="protein sequence ID" value="KAJ8922689.1"/>
    <property type="molecule type" value="Genomic_DNA"/>
</dbReference>
<keyword evidence="5" id="KW-1185">Reference proteome</keyword>
<evidence type="ECO:0000313" key="5">
    <source>
        <dbReference type="Proteomes" id="UP001159042"/>
    </source>
</evidence>
<keyword evidence="2" id="KW-0472">Membrane</keyword>
<keyword evidence="2" id="KW-0812">Transmembrane</keyword>
<reference evidence="4 5" key="1">
    <citation type="journal article" date="2023" name="Insect Mol. Biol.">
        <title>Genome sequencing provides insights into the evolution of gene families encoding plant cell wall-degrading enzymes in longhorned beetles.</title>
        <authorList>
            <person name="Shin N.R."/>
            <person name="Okamura Y."/>
            <person name="Kirsch R."/>
            <person name="Pauchet Y."/>
        </authorList>
    </citation>
    <scope>NUCLEOTIDE SEQUENCE [LARGE SCALE GENOMIC DNA]</scope>
    <source>
        <strain evidence="4">EAD_L_NR</strain>
    </source>
</reference>
<evidence type="ECO:0000256" key="1">
    <source>
        <dbReference type="SAM" id="MobiDB-lite"/>
    </source>
</evidence>
<name>A0AAV8W849_9CUCU</name>
<feature type="compositionally biased region" description="Polar residues" evidence="1">
    <location>
        <begin position="413"/>
        <end position="427"/>
    </location>
</feature>
<feature type="compositionally biased region" description="Basic residues" evidence="1">
    <location>
        <begin position="400"/>
        <end position="410"/>
    </location>
</feature>
<evidence type="ECO:0000256" key="2">
    <source>
        <dbReference type="SAM" id="Phobius"/>
    </source>
</evidence>
<protein>
    <submittedName>
        <fullName evidence="4">Uncharacterized protein</fullName>
    </submittedName>
</protein>